<dbReference type="GeneID" id="3486176"/>
<dbReference type="KEGG" id="pcb:PCHAS_0716200"/>
<dbReference type="Proteomes" id="UP000071118">
    <property type="component" value="Chromosome 7"/>
</dbReference>
<dbReference type="RefSeq" id="XP_016653605.1">
    <property type="nucleotide sequence ID" value="XM_016797675.1"/>
</dbReference>
<proteinExistence type="predicted"/>
<evidence type="ECO:0000313" key="6">
    <source>
        <dbReference type="Proteomes" id="UP000507163"/>
    </source>
</evidence>
<keyword evidence="3" id="KW-0675">Receptor</keyword>
<protein>
    <submittedName>
        <fullName evidence="3">Mitochondrial import receptor subunit TOM7, putative</fullName>
    </submittedName>
</protein>
<reference evidence="3" key="2">
    <citation type="submission" date="2014-05" db="EMBL/GenBank/DDBJ databases">
        <authorList>
            <person name="Aslett M.A."/>
            <person name="De Silva N."/>
        </authorList>
    </citation>
    <scope>NUCLEOTIDE SEQUENCE</scope>
    <source>
        <strain evidence="3">AS</strain>
    </source>
</reference>
<evidence type="ECO:0000313" key="1">
    <source>
        <dbReference type="EMBL" id="SCM00664.1"/>
    </source>
</evidence>
<dbReference type="Proteomes" id="UP000507163">
    <property type="component" value="Chromosome 7"/>
</dbReference>
<dbReference type="Proteomes" id="UP000195489">
    <property type="component" value="Chromosome 7"/>
</dbReference>
<reference evidence="3 4" key="1">
    <citation type="journal article" date="2014" name="BMC Biol.">
        <title>A comprehensive evaluation of rodent malaria parasite genomes and gene expression.</title>
        <authorList>
            <person name="Otto T.D."/>
            <person name="Bohme U."/>
            <person name="Jackson A.P."/>
            <person name="Hunt M."/>
            <person name="Franke-Fayard B."/>
            <person name="Hoeijmakers W.A."/>
            <person name="Religa A.A."/>
            <person name="Robertson L."/>
            <person name="Sanders M."/>
            <person name="Ogun S.A."/>
            <person name="Cunningham D."/>
            <person name="Erhart A."/>
            <person name="Billker O."/>
            <person name="Khan S.M."/>
            <person name="Stunnenberg H.G."/>
            <person name="Langhorne J."/>
            <person name="Holder A.A."/>
            <person name="Waters A.P."/>
            <person name="Newbold C.I."/>
            <person name="Pain A."/>
            <person name="Berriman M."/>
            <person name="Janse C.J."/>
        </authorList>
    </citation>
    <scope>NUCLEOTIDE SEQUENCE [LARGE SCALE GENOMIC DNA]</scope>
    <source>
        <strain evidence="3 4">AS</strain>
    </source>
</reference>
<dbReference type="VEuPathDB" id="PlasmoDB:PCHAS_0716200"/>
<evidence type="ECO:0000313" key="3">
    <source>
        <dbReference type="EMBL" id="VTZ68031.1"/>
    </source>
</evidence>
<keyword evidence="4" id="KW-1185">Reference proteome</keyword>
<organism evidence="2 5">
    <name type="scientific">Plasmodium chabaudi chabaudi</name>
    <dbReference type="NCBI Taxonomy" id="31271"/>
    <lineage>
        <taxon>Eukaryota</taxon>
        <taxon>Sar</taxon>
        <taxon>Alveolata</taxon>
        <taxon>Apicomplexa</taxon>
        <taxon>Aconoidasida</taxon>
        <taxon>Haemosporida</taxon>
        <taxon>Plasmodiidae</taxon>
        <taxon>Plasmodium</taxon>
        <taxon>Plasmodium (Vinckeia)</taxon>
    </lineage>
</organism>
<dbReference type="AlphaFoldDB" id="A0A077TJI9"/>
<dbReference type="EMBL" id="LT608173">
    <property type="protein sequence ID" value="SCM00664.1"/>
    <property type="molecule type" value="Genomic_DNA"/>
</dbReference>
<sequence>MKGKRSGTLAKRFNDMTYFVAVKICDYIIRPFLCYGFTPLIFGYGLYHNNEFTANPFKFIPKILIG</sequence>
<name>A0A077TJI9_PLACU</name>
<accession>A0A077TJI9</accession>
<gene>
    <name evidence="1" type="ORF">PCHAJ_000128700</name>
    <name evidence="3" type="ORF">PCHAS_0716200</name>
    <name evidence="2" type="ORF">PCHCB_000128200</name>
</gene>
<dbReference type="EMBL" id="LK022884">
    <property type="protein sequence ID" value="VTZ68031.1"/>
    <property type="molecule type" value="Genomic_DNA"/>
</dbReference>
<evidence type="ECO:0000313" key="2">
    <source>
        <dbReference type="EMBL" id="SCM02123.1"/>
    </source>
</evidence>
<dbReference type="OrthoDB" id="368342at2759"/>
<reference evidence="5 6" key="3">
    <citation type="submission" date="2016-08" db="EMBL/GenBank/DDBJ databases">
        <authorList>
            <consortium name="Pathogen Informatics"/>
        </authorList>
    </citation>
    <scope>NUCLEOTIDE SEQUENCE [LARGE SCALE GENOMIC DNA]</scope>
    <source>
        <strain evidence="1 6">AJ</strain>
        <strain evidence="3">AS</strain>
        <strain evidence="2 5">CB</strain>
    </source>
</reference>
<evidence type="ECO:0000313" key="5">
    <source>
        <dbReference type="Proteomes" id="UP000195489"/>
    </source>
</evidence>
<dbReference type="EMBL" id="LT608159">
    <property type="protein sequence ID" value="SCM02123.1"/>
    <property type="molecule type" value="Genomic_DNA"/>
</dbReference>
<evidence type="ECO:0000313" key="4">
    <source>
        <dbReference type="Proteomes" id="UP000071118"/>
    </source>
</evidence>